<dbReference type="Proteomes" id="UP001057291">
    <property type="component" value="Unassembled WGS sequence"/>
</dbReference>
<proteinExistence type="inferred from homology"/>
<dbReference type="Pfam" id="PF00005">
    <property type="entry name" value="ABC_tran"/>
    <property type="match status" value="1"/>
</dbReference>
<evidence type="ECO:0000256" key="2">
    <source>
        <dbReference type="ARBA" id="ARBA00022448"/>
    </source>
</evidence>
<name>A0AAV4LG82_9BACL</name>
<dbReference type="SUPFAM" id="SSF52540">
    <property type="entry name" value="P-loop containing nucleoside triphosphate hydrolases"/>
    <property type="match status" value="1"/>
</dbReference>
<evidence type="ECO:0000256" key="1">
    <source>
        <dbReference type="ARBA" id="ARBA00005417"/>
    </source>
</evidence>
<keyword evidence="4" id="KW-0067">ATP-binding</keyword>
<feature type="domain" description="ABC transporter" evidence="5">
    <location>
        <begin position="22"/>
        <end position="93"/>
    </location>
</feature>
<gene>
    <name evidence="6" type="ORF">DNHGIG_23270</name>
</gene>
<accession>A0AAV4LG82</accession>
<evidence type="ECO:0000313" key="6">
    <source>
        <dbReference type="EMBL" id="GIM46778.1"/>
    </source>
</evidence>
<dbReference type="GO" id="GO:0016887">
    <property type="term" value="F:ATP hydrolysis activity"/>
    <property type="evidence" value="ECO:0007669"/>
    <property type="project" value="InterPro"/>
</dbReference>
<comment type="similarity">
    <text evidence="1">Belongs to the ABC transporter superfamily.</text>
</comment>
<evidence type="ECO:0000256" key="3">
    <source>
        <dbReference type="ARBA" id="ARBA00022741"/>
    </source>
</evidence>
<dbReference type="PANTHER" id="PTHR42711">
    <property type="entry name" value="ABC TRANSPORTER ATP-BINDING PROTEIN"/>
    <property type="match status" value="1"/>
</dbReference>
<sequence>MSTYAIETEQLCKRLDGKWLVDHLDLRVPEGSIFGLIGPNGAGKTTTIRMLMGILKPTSGKAWVLSQDISEPSGTYRTRVGYVSDFSNFYPHFRAG</sequence>
<evidence type="ECO:0000259" key="5">
    <source>
        <dbReference type="Pfam" id="PF00005"/>
    </source>
</evidence>
<organism evidence="6 7">
    <name type="scientific">Collibacillus ludicampi</name>
    <dbReference type="NCBI Taxonomy" id="2771369"/>
    <lineage>
        <taxon>Bacteria</taxon>
        <taxon>Bacillati</taxon>
        <taxon>Bacillota</taxon>
        <taxon>Bacilli</taxon>
        <taxon>Bacillales</taxon>
        <taxon>Alicyclobacillaceae</taxon>
        <taxon>Collibacillus</taxon>
    </lineage>
</organism>
<dbReference type="InterPro" id="IPR050763">
    <property type="entry name" value="ABC_transporter_ATP-binding"/>
</dbReference>
<evidence type="ECO:0000313" key="7">
    <source>
        <dbReference type="Proteomes" id="UP001057291"/>
    </source>
</evidence>
<keyword evidence="3" id="KW-0547">Nucleotide-binding</keyword>
<evidence type="ECO:0000256" key="4">
    <source>
        <dbReference type="ARBA" id="ARBA00022840"/>
    </source>
</evidence>
<dbReference type="EMBL" id="BOQE01000001">
    <property type="protein sequence ID" value="GIM46778.1"/>
    <property type="molecule type" value="Genomic_DNA"/>
</dbReference>
<dbReference type="GO" id="GO:0005524">
    <property type="term" value="F:ATP binding"/>
    <property type="evidence" value="ECO:0007669"/>
    <property type="project" value="UniProtKB-KW"/>
</dbReference>
<dbReference type="AlphaFoldDB" id="A0AAV4LG82"/>
<dbReference type="Gene3D" id="3.40.50.300">
    <property type="entry name" value="P-loop containing nucleotide triphosphate hydrolases"/>
    <property type="match status" value="1"/>
</dbReference>
<comment type="caution">
    <text evidence="6">The sequence shown here is derived from an EMBL/GenBank/DDBJ whole genome shotgun (WGS) entry which is preliminary data.</text>
</comment>
<protein>
    <recommendedName>
        <fullName evidence="5">ABC transporter domain-containing protein</fullName>
    </recommendedName>
</protein>
<keyword evidence="2" id="KW-0813">Transport</keyword>
<dbReference type="PANTHER" id="PTHR42711:SF5">
    <property type="entry name" value="ABC TRANSPORTER ATP-BINDING PROTEIN NATA"/>
    <property type="match status" value="1"/>
</dbReference>
<keyword evidence="7" id="KW-1185">Reference proteome</keyword>
<dbReference type="InterPro" id="IPR003439">
    <property type="entry name" value="ABC_transporter-like_ATP-bd"/>
</dbReference>
<dbReference type="InterPro" id="IPR027417">
    <property type="entry name" value="P-loop_NTPase"/>
</dbReference>
<reference evidence="6" key="1">
    <citation type="journal article" date="2023" name="Int. J. Syst. Evol. Microbiol.">
        <title>Collibacillus ludicampi gen. nov., sp. nov., a new soil bacterium of the family Alicyclobacillaceae.</title>
        <authorList>
            <person name="Jojima T."/>
            <person name="Ioku Y."/>
            <person name="Fukuta Y."/>
            <person name="Shirasaka N."/>
            <person name="Matsumura Y."/>
            <person name="Mori M."/>
        </authorList>
    </citation>
    <scope>NUCLEOTIDE SEQUENCE</scope>
    <source>
        <strain evidence="6">TP075</strain>
    </source>
</reference>